<feature type="transmembrane region" description="Helical" evidence="1">
    <location>
        <begin position="180"/>
        <end position="197"/>
    </location>
</feature>
<feature type="transmembrane region" description="Helical" evidence="1">
    <location>
        <begin position="113"/>
        <end position="134"/>
    </location>
</feature>
<feature type="transmembrane region" description="Helical" evidence="1">
    <location>
        <begin position="146"/>
        <end position="174"/>
    </location>
</feature>
<keyword evidence="1" id="KW-0472">Membrane</keyword>
<evidence type="ECO:0008006" key="4">
    <source>
        <dbReference type="Google" id="ProtNLM"/>
    </source>
</evidence>
<organism evidence="2 3">
    <name type="scientific">Actinosynnema pretiosum</name>
    <dbReference type="NCBI Taxonomy" id="42197"/>
    <lineage>
        <taxon>Bacteria</taxon>
        <taxon>Bacillati</taxon>
        <taxon>Actinomycetota</taxon>
        <taxon>Actinomycetes</taxon>
        <taxon>Pseudonocardiales</taxon>
        <taxon>Pseudonocardiaceae</taxon>
        <taxon>Actinosynnema</taxon>
    </lineage>
</organism>
<name>A0A290ZHC2_9PSEU</name>
<gene>
    <name evidence="2" type="ORF">CNX65_25675</name>
</gene>
<feature type="transmembrane region" description="Helical" evidence="1">
    <location>
        <begin position="49"/>
        <end position="70"/>
    </location>
</feature>
<reference evidence="2" key="1">
    <citation type="submission" date="2017-09" db="EMBL/GenBank/DDBJ databases">
        <title>Complete Genome Sequence of ansamitocin-producing Bacterium Actinosynnema pretiosum X47.</title>
        <authorList>
            <person name="Cao G."/>
            <person name="Zong G."/>
            <person name="Zhong C."/>
            <person name="Fu J."/>
        </authorList>
    </citation>
    <scope>NUCLEOTIDE SEQUENCE [LARGE SCALE GENOMIC DNA]</scope>
    <source>
        <strain evidence="2">X47</strain>
    </source>
</reference>
<evidence type="ECO:0000313" key="2">
    <source>
        <dbReference type="EMBL" id="ATE58393.1"/>
    </source>
</evidence>
<evidence type="ECO:0000256" key="1">
    <source>
        <dbReference type="SAM" id="Phobius"/>
    </source>
</evidence>
<dbReference type="Pfam" id="PF06197">
    <property type="entry name" value="DUF998"/>
    <property type="match status" value="1"/>
</dbReference>
<keyword evidence="1" id="KW-1133">Transmembrane helix</keyword>
<keyword evidence="1" id="KW-0812">Transmembrane</keyword>
<sequence>MEIVAAPRALAVAALVVSPFPVVYLHLSSGSTISPVQNTISDYVSVSGGTWLLGLTALALAVGSIALLVGMVRSGLPRRGPVAVLIGLWAAGLAVVAVFPTDPLGAPTSVTGLVHRYAGAVMFASLPIAGWLVSRAFLPSPSLRRLSVLAGFASGAFMLSHTAVLGAGSGMVLLGLFERVLFVVLYALLFTLAAALSEREGTS</sequence>
<dbReference type="EMBL" id="CP023445">
    <property type="protein sequence ID" value="ATE58393.1"/>
    <property type="molecule type" value="Genomic_DNA"/>
</dbReference>
<dbReference type="KEGG" id="apre:CNX65_25675"/>
<keyword evidence="3" id="KW-1185">Reference proteome</keyword>
<dbReference type="InterPro" id="IPR009339">
    <property type="entry name" value="DUF998"/>
</dbReference>
<protein>
    <recommendedName>
        <fullName evidence="4">DUF998 domain-containing protein</fullName>
    </recommendedName>
</protein>
<dbReference type="Proteomes" id="UP000218505">
    <property type="component" value="Chromosome"/>
</dbReference>
<evidence type="ECO:0000313" key="3">
    <source>
        <dbReference type="Proteomes" id="UP000218505"/>
    </source>
</evidence>
<accession>A0A290ZHC2</accession>
<proteinExistence type="predicted"/>
<dbReference type="AlphaFoldDB" id="A0A290ZHC2"/>
<feature type="transmembrane region" description="Helical" evidence="1">
    <location>
        <begin position="82"/>
        <end position="101"/>
    </location>
</feature>